<feature type="domain" description="Apple" evidence="2">
    <location>
        <begin position="33"/>
        <end position="72"/>
    </location>
</feature>
<evidence type="ECO:0000259" key="2">
    <source>
        <dbReference type="Pfam" id="PF00024"/>
    </source>
</evidence>
<dbReference type="EMBL" id="VSWD01000009">
    <property type="protein sequence ID" value="KAK3092385.1"/>
    <property type="molecule type" value="Genomic_DNA"/>
</dbReference>
<accession>A0AA88Y9Z9</accession>
<organism evidence="3 4">
    <name type="scientific">Pinctada imbricata</name>
    <name type="common">Atlantic pearl-oyster</name>
    <name type="synonym">Pinctada martensii</name>
    <dbReference type="NCBI Taxonomy" id="66713"/>
    <lineage>
        <taxon>Eukaryota</taxon>
        <taxon>Metazoa</taxon>
        <taxon>Spiralia</taxon>
        <taxon>Lophotrochozoa</taxon>
        <taxon>Mollusca</taxon>
        <taxon>Bivalvia</taxon>
        <taxon>Autobranchia</taxon>
        <taxon>Pteriomorphia</taxon>
        <taxon>Pterioida</taxon>
        <taxon>Pterioidea</taxon>
        <taxon>Pteriidae</taxon>
        <taxon>Pinctada</taxon>
    </lineage>
</organism>
<evidence type="ECO:0000313" key="4">
    <source>
        <dbReference type="Proteomes" id="UP001186944"/>
    </source>
</evidence>
<gene>
    <name evidence="3" type="ORF">FSP39_002192</name>
</gene>
<sequence>MIHISCYLVHSAQTVFSGKPEILISPGLVKREGLTLDTCAKACLQEKTIKCQFFKFINDTRTCFLSETDHPKIQKLIHQIKPHVKDVKMKGVQVNVKVPADLFDPEFRDTHRSHHKETSSGGSMVVDAAASRPQQSHHTSAKVKTDKDEIKGDTTTQKLREMMSRVHNLEKQLKKVKKLQVFVDRLRDKEDDQSIGLTDLIKIDKLEKRVLKKLNKKLTSLKYQSRDIDGDLKKLHKTQTTFNAHVKKLQDSNSQLGGRIGKLKVSTANLGNTVEQIKKSDKGMKARVKKIESLSAKIRAKLEEFTKSGLEVKTSEDKLGENHKKILQAVRNIAAKSKSLGTHLKNLSFKMTNVSKQLQHSKSARKGMKEDIARIMKNIKSLQTNVIKISDPKSPETRKWQLDIGKLKNLISSLSETDKNIKSDIKGNKNNMAKLMKELTKVQLSGQRMKSKLTGLKQTTEQIKTSLKAVQKEKALAPDSVTLAKIEGKLRRFVILIYTREKITRDKLSAFNRNLRKVEEQLNRFNRRKGGLSRIIWKRLREQSKDLQALQHKVTAESSTPFVGGQGRIFPILLKMGQNMYLFLPGKYWGCAGGENAPSAPLKSATVVQPKIKVKIEFQAFDACKD</sequence>
<dbReference type="Gene3D" id="3.50.4.10">
    <property type="entry name" value="Hepatocyte Growth Factor"/>
    <property type="match status" value="1"/>
</dbReference>
<proteinExistence type="predicted"/>
<dbReference type="Proteomes" id="UP001186944">
    <property type="component" value="Unassembled WGS sequence"/>
</dbReference>
<dbReference type="Pfam" id="PF00024">
    <property type="entry name" value="PAN_1"/>
    <property type="match status" value="1"/>
</dbReference>
<dbReference type="InterPro" id="IPR003609">
    <property type="entry name" value="Pan_app"/>
</dbReference>
<dbReference type="AlphaFoldDB" id="A0AA88Y9Z9"/>
<keyword evidence="4" id="KW-1185">Reference proteome</keyword>
<evidence type="ECO:0000256" key="1">
    <source>
        <dbReference type="SAM" id="MobiDB-lite"/>
    </source>
</evidence>
<evidence type="ECO:0000313" key="3">
    <source>
        <dbReference type="EMBL" id="KAK3092385.1"/>
    </source>
</evidence>
<comment type="caution">
    <text evidence="3">The sequence shown here is derived from an EMBL/GenBank/DDBJ whole genome shotgun (WGS) entry which is preliminary data.</text>
</comment>
<dbReference type="Gene3D" id="1.10.287.950">
    <property type="entry name" value="Methyl-accepting chemotaxis protein"/>
    <property type="match status" value="1"/>
</dbReference>
<name>A0AA88Y9Z9_PINIB</name>
<reference evidence="3" key="1">
    <citation type="submission" date="2019-08" db="EMBL/GenBank/DDBJ databases">
        <title>The improved chromosome-level genome for the pearl oyster Pinctada fucata martensii using PacBio sequencing and Hi-C.</title>
        <authorList>
            <person name="Zheng Z."/>
        </authorList>
    </citation>
    <scope>NUCLEOTIDE SEQUENCE</scope>
    <source>
        <strain evidence="3">ZZ-2019</strain>
        <tissue evidence="3">Adductor muscle</tissue>
    </source>
</reference>
<protein>
    <recommendedName>
        <fullName evidence="2">Apple domain-containing protein</fullName>
    </recommendedName>
</protein>
<feature type="region of interest" description="Disordered" evidence="1">
    <location>
        <begin position="110"/>
        <end position="149"/>
    </location>
</feature>